<dbReference type="InterPro" id="IPR037923">
    <property type="entry name" value="HTH-like"/>
</dbReference>
<name>A0A7X5UP60_9PSEU</name>
<evidence type="ECO:0000256" key="1">
    <source>
        <dbReference type="ARBA" id="ARBA00023015"/>
    </source>
</evidence>
<evidence type="ECO:0000259" key="5">
    <source>
        <dbReference type="PROSITE" id="PS01124"/>
    </source>
</evidence>
<accession>A0A7X5UP60</accession>
<protein>
    <submittedName>
        <fullName evidence="6">AraC-like DNA-binding protein</fullName>
    </submittedName>
</protein>
<proteinExistence type="predicted"/>
<keyword evidence="3" id="KW-0804">Transcription</keyword>
<dbReference type="AlphaFoldDB" id="A0A7X5UP60"/>
<dbReference type="PROSITE" id="PS01124">
    <property type="entry name" value="HTH_ARAC_FAMILY_2"/>
    <property type="match status" value="1"/>
</dbReference>
<sequence length="302" mass="33385">MGAHDRVATGTVIAWRPSVRGVREVFHASFPRHTYPPHTHDAWTLLVVDAGVVAYDLHRREHGACRPVVTLLPPDVAHDGRSARRGGFRKRVLYLERDVFGEDSDRLIGAAVDRPVLADPLLRHRVHQVHQALATRTEDLEAESRLALVIERLRGHLRQADTASPPRPNPGGNAMANTRTSTGANTGRDPRLAVRLRELLEAHVTQGITLYEAAARLHASRAHLVRAFGREYGIPPHGYLTGRRVDLARRHLLAGHSPAEAATLSGFCDQPHLTRHFTRLISVPPGHYARSRVCYEPAGAST</sequence>
<keyword evidence="1" id="KW-0805">Transcription regulation</keyword>
<dbReference type="Proteomes" id="UP000545493">
    <property type="component" value="Unassembled WGS sequence"/>
</dbReference>
<dbReference type="InterPro" id="IPR009057">
    <property type="entry name" value="Homeodomain-like_sf"/>
</dbReference>
<feature type="compositionally biased region" description="Polar residues" evidence="4">
    <location>
        <begin position="175"/>
        <end position="185"/>
    </location>
</feature>
<comment type="caution">
    <text evidence="6">The sequence shown here is derived from an EMBL/GenBank/DDBJ whole genome shotgun (WGS) entry which is preliminary data.</text>
</comment>
<dbReference type="InterPro" id="IPR003313">
    <property type="entry name" value="AraC-bd"/>
</dbReference>
<dbReference type="Gene3D" id="1.10.10.60">
    <property type="entry name" value="Homeodomain-like"/>
    <property type="match status" value="1"/>
</dbReference>
<feature type="region of interest" description="Disordered" evidence="4">
    <location>
        <begin position="160"/>
        <end position="188"/>
    </location>
</feature>
<keyword evidence="7" id="KW-1185">Reference proteome</keyword>
<dbReference type="PANTHER" id="PTHR46796">
    <property type="entry name" value="HTH-TYPE TRANSCRIPTIONAL ACTIVATOR RHAS-RELATED"/>
    <property type="match status" value="1"/>
</dbReference>
<evidence type="ECO:0000313" key="6">
    <source>
        <dbReference type="EMBL" id="NIJ11362.1"/>
    </source>
</evidence>
<dbReference type="Pfam" id="PF12833">
    <property type="entry name" value="HTH_18"/>
    <property type="match status" value="1"/>
</dbReference>
<dbReference type="SMART" id="SM00342">
    <property type="entry name" value="HTH_ARAC"/>
    <property type="match status" value="1"/>
</dbReference>
<dbReference type="SUPFAM" id="SSF46689">
    <property type="entry name" value="Homeodomain-like"/>
    <property type="match status" value="2"/>
</dbReference>
<gene>
    <name evidence="6" type="ORF">FHU38_001706</name>
</gene>
<dbReference type="GO" id="GO:0003700">
    <property type="term" value="F:DNA-binding transcription factor activity"/>
    <property type="evidence" value="ECO:0007669"/>
    <property type="project" value="InterPro"/>
</dbReference>
<dbReference type="InterPro" id="IPR050204">
    <property type="entry name" value="AraC_XylS_family_regulators"/>
</dbReference>
<feature type="domain" description="HTH araC/xylS-type" evidence="5">
    <location>
        <begin position="194"/>
        <end position="291"/>
    </location>
</feature>
<evidence type="ECO:0000256" key="3">
    <source>
        <dbReference type="ARBA" id="ARBA00023163"/>
    </source>
</evidence>
<dbReference type="InterPro" id="IPR018060">
    <property type="entry name" value="HTH_AraC"/>
</dbReference>
<dbReference type="SUPFAM" id="SSF51215">
    <property type="entry name" value="Regulatory protein AraC"/>
    <property type="match status" value="1"/>
</dbReference>
<evidence type="ECO:0000256" key="2">
    <source>
        <dbReference type="ARBA" id="ARBA00023125"/>
    </source>
</evidence>
<reference evidence="6 7" key="1">
    <citation type="submission" date="2020-03" db="EMBL/GenBank/DDBJ databases">
        <title>Sequencing the genomes of 1000 actinobacteria strains.</title>
        <authorList>
            <person name="Klenk H.-P."/>
        </authorList>
    </citation>
    <scope>NUCLEOTIDE SEQUENCE [LARGE SCALE GENOMIC DNA]</scope>
    <source>
        <strain evidence="6 7">DSM 45685</strain>
    </source>
</reference>
<dbReference type="EMBL" id="JAAOYM010000001">
    <property type="protein sequence ID" value="NIJ11362.1"/>
    <property type="molecule type" value="Genomic_DNA"/>
</dbReference>
<evidence type="ECO:0000256" key="4">
    <source>
        <dbReference type="SAM" id="MobiDB-lite"/>
    </source>
</evidence>
<dbReference type="GO" id="GO:0043565">
    <property type="term" value="F:sequence-specific DNA binding"/>
    <property type="evidence" value="ECO:0007669"/>
    <property type="project" value="InterPro"/>
</dbReference>
<evidence type="ECO:0000313" key="7">
    <source>
        <dbReference type="Proteomes" id="UP000545493"/>
    </source>
</evidence>
<keyword evidence="2 6" id="KW-0238">DNA-binding</keyword>
<dbReference type="Pfam" id="PF02311">
    <property type="entry name" value="AraC_binding"/>
    <property type="match status" value="1"/>
</dbReference>
<dbReference type="RefSeq" id="WP_167168592.1">
    <property type="nucleotide sequence ID" value="NZ_JAAOYM010000001.1"/>
</dbReference>
<organism evidence="6 7">
    <name type="scientific">Saccharomonospora amisosensis</name>
    <dbReference type="NCBI Taxonomy" id="1128677"/>
    <lineage>
        <taxon>Bacteria</taxon>
        <taxon>Bacillati</taxon>
        <taxon>Actinomycetota</taxon>
        <taxon>Actinomycetes</taxon>
        <taxon>Pseudonocardiales</taxon>
        <taxon>Pseudonocardiaceae</taxon>
        <taxon>Saccharomonospora</taxon>
    </lineage>
</organism>
<dbReference type="PANTHER" id="PTHR46796:SF2">
    <property type="entry name" value="TRANSCRIPTIONAL REGULATORY PROTEIN"/>
    <property type="match status" value="1"/>
</dbReference>